<evidence type="ECO:0000256" key="1">
    <source>
        <dbReference type="ARBA" id="ARBA00022679"/>
    </source>
</evidence>
<dbReference type="InterPro" id="IPR036759">
    <property type="entry name" value="TPK_catalytic_sf"/>
</dbReference>
<dbReference type="OrthoDB" id="7057856at2"/>
<evidence type="ECO:0000256" key="4">
    <source>
        <dbReference type="ARBA" id="ARBA00022840"/>
    </source>
</evidence>
<name>A0A1G5PW74_9RHOB</name>
<proteinExistence type="predicted"/>
<dbReference type="Pfam" id="PF04263">
    <property type="entry name" value="TPK_catalytic"/>
    <property type="match status" value="1"/>
</dbReference>
<dbReference type="SUPFAM" id="SSF63999">
    <property type="entry name" value="Thiamin pyrophosphokinase, catalytic domain"/>
    <property type="match status" value="1"/>
</dbReference>
<dbReference type="PANTHER" id="PTHR41299:SF1">
    <property type="entry name" value="THIAMINE PYROPHOSPHOKINASE"/>
    <property type="match status" value="1"/>
</dbReference>
<dbReference type="InterPro" id="IPR006282">
    <property type="entry name" value="Thi_PPkinase"/>
</dbReference>
<dbReference type="Gene3D" id="3.40.50.10240">
    <property type="entry name" value="Thiamin pyrophosphokinase, catalytic domain"/>
    <property type="match status" value="1"/>
</dbReference>
<evidence type="ECO:0000256" key="3">
    <source>
        <dbReference type="ARBA" id="ARBA00022777"/>
    </source>
</evidence>
<sequence>MTQLIVEQAGPVTLVGGGALQAEDLRVAQTLAPYVVAADSGADQALAQGVRPDLTIGDLDSISAEARVRLGAAGLCHIGEQDSTDFDKALRAISAPVVLAVGFLGARLDHQLAVLHSLVQPGRSPCILIGAHEIVFHLTHRLEVSCAPEEPVSLFSLTGVQGRSTGLRWPIDGLTFHPMQQIGTSNKAQGPITLEADGPGMLVMLQKSHLKTVMAQV</sequence>
<dbReference type="EMBL" id="FMWG01000002">
    <property type="protein sequence ID" value="SCZ53476.1"/>
    <property type="molecule type" value="Genomic_DNA"/>
</dbReference>
<dbReference type="InterPro" id="IPR036371">
    <property type="entry name" value="TPK_B1-bd_sf"/>
</dbReference>
<keyword evidence="3 7" id="KW-0418">Kinase</keyword>
<dbReference type="EC" id="2.7.6.2" evidence="5"/>
<dbReference type="GO" id="GO:0016301">
    <property type="term" value="F:kinase activity"/>
    <property type="evidence" value="ECO:0007669"/>
    <property type="project" value="UniProtKB-KW"/>
</dbReference>
<evidence type="ECO:0000259" key="6">
    <source>
        <dbReference type="Pfam" id="PF04263"/>
    </source>
</evidence>
<dbReference type="InterPro" id="IPR007371">
    <property type="entry name" value="TPK_catalytic"/>
</dbReference>
<dbReference type="AlphaFoldDB" id="A0A1G5PW74"/>
<dbReference type="GO" id="GO:0009229">
    <property type="term" value="P:thiamine diphosphate biosynthetic process"/>
    <property type="evidence" value="ECO:0007669"/>
    <property type="project" value="InterPro"/>
</dbReference>
<keyword evidence="2" id="KW-0547">Nucleotide-binding</keyword>
<dbReference type="STRING" id="1156985.SAMN04488118_102143"/>
<dbReference type="InterPro" id="IPR053149">
    <property type="entry name" value="TPK"/>
</dbReference>
<keyword evidence="1" id="KW-0808">Transferase</keyword>
<organism evidence="7 8">
    <name type="scientific">Epibacterium ulvae</name>
    <dbReference type="NCBI Taxonomy" id="1156985"/>
    <lineage>
        <taxon>Bacteria</taxon>
        <taxon>Pseudomonadati</taxon>
        <taxon>Pseudomonadota</taxon>
        <taxon>Alphaproteobacteria</taxon>
        <taxon>Rhodobacterales</taxon>
        <taxon>Roseobacteraceae</taxon>
        <taxon>Epibacterium</taxon>
    </lineage>
</organism>
<dbReference type="NCBIfam" id="TIGR01378">
    <property type="entry name" value="thi_PPkinase"/>
    <property type="match status" value="1"/>
</dbReference>
<protein>
    <recommendedName>
        <fullName evidence="5">Thiamine diphosphokinase</fullName>
        <ecNumber evidence="5">2.7.6.2</ecNumber>
    </recommendedName>
</protein>
<dbReference type="Proteomes" id="UP000198767">
    <property type="component" value="Unassembled WGS sequence"/>
</dbReference>
<evidence type="ECO:0000256" key="2">
    <source>
        <dbReference type="ARBA" id="ARBA00022741"/>
    </source>
</evidence>
<dbReference type="CDD" id="cd07995">
    <property type="entry name" value="TPK"/>
    <property type="match status" value="1"/>
</dbReference>
<keyword evidence="8" id="KW-1185">Reference proteome</keyword>
<accession>A0A1G5PW74</accession>
<gene>
    <name evidence="7" type="ORF">SAMN04488118_102143</name>
</gene>
<evidence type="ECO:0000313" key="7">
    <source>
        <dbReference type="EMBL" id="SCZ53476.1"/>
    </source>
</evidence>
<feature type="domain" description="Thiamin pyrophosphokinase catalytic" evidence="6">
    <location>
        <begin position="32"/>
        <end position="121"/>
    </location>
</feature>
<dbReference type="RefSeq" id="WP_090216146.1">
    <property type="nucleotide sequence ID" value="NZ_FMWG01000002.1"/>
</dbReference>
<dbReference type="GO" id="GO:0006772">
    <property type="term" value="P:thiamine metabolic process"/>
    <property type="evidence" value="ECO:0007669"/>
    <property type="project" value="UniProtKB-UniRule"/>
</dbReference>
<dbReference type="SUPFAM" id="SSF63862">
    <property type="entry name" value="Thiamin pyrophosphokinase, substrate-binding domain"/>
    <property type="match status" value="1"/>
</dbReference>
<dbReference type="GO" id="GO:0004788">
    <property type="term" value="F:thiamine diphosphokinase activity"/>
    <property type="evidence" value="ECO:0007669"/>
    <property type="project" value="UniProtKB-UniRule"/>
</dbReference>
<evidence type="ECO:0000313" key="8">
    <source>
        <dbReference type="Proteomes" id="UP000198767"/>
    </source>
</evidence>
<dbReference type="PANTHER" id="PTHR41299">
    <property type="entry name" value="THIAMINE PYROPHOSPHOKINASE"/>
    <property type="match status" value="1"/>
</dbReference>
<keyword evidence="4" id="KW-0067">ATP-binding</keyword>
<dbReference type="GO" id="GO:0005524">
    <property type="term" value="F:ATP binding"/>
    <property type="evidence" value="ECO:0007669"/>
    <property type="project" value="UniProtKB-KW"/>
</dbReference>
<reference evidence="7 8" key="1">
    <citation type="submission" date="2016-10" db="EMBL/GenBank/DDBJ databases">
        <authorList>
            <person name="de Groot N.N."/>
        </authorList>
    </citation>
    <scope>NUCLEOTIDE SEQUENCE [LARGE SCALE GENOMIC DNA]</scope>
    <source>
        <strain evidence="7 8">U95</strain>
    </source>
</reference>
<evidence type="ECO:0000256" key="5">
    <source>
        <dbReference type="NCBIfam" id="TIGR01378"/>
    </source>
</evidence>